<reference evidence="1 2" key="1">
    <citation type="submission" date="2013-10" db="EMBL/GenBank/DDBJ databases">
        <title>The Genome Sequence of Helicobacter canis NCTC 12740.</title>
        <authorList>
            <consortium name="The Broad Institute Genomics Platform"/>
            <person name="Earl A."/>
            <person name="Fox J.G."/>
            <person name="Shen Z."/>
            <person name="Young S.K."/>
            <person name="Zeng Q."/>
            <person name="Gargeya S."/>
            <person name="Fitzgerald M."/>
            <person name="Abouelleil A."/>
            <person name="Alvarado L."/>
            <person name="Chapman S.B."/>
            <person name="Gainer-Dewar J."/>
            <person name="Goldberg J."/>
            <person name="Griggs A."/>
            <person name="Gujja S."/>
            <person name="Hansen M."/>
            <person name="Howarth C."/>
            <person name="Imamovic A."/>
            <person name="Ireland A."/>
            <person name="Larimer J."/>
            <person name="McCowan C."/>
            <person name="Murphy C."/>
            <person name="Pearson M."/>
            <person name="Poon T.W."/>
            <person name="Priest M."/>
            <person name="Roberts A."/>
            <person name="Saif S."/>
            <person name="Shea T."/>
            <person name="Sykes S."/>
            <person name="Wortman J."/>
            <person name="Nusbaum C."/>
            <person name="Birren B."/>
        </authorList>
    </citation>
    <scope>NUCLEOTIDE SEQUENCE [LARGE SCALE GENOMIC DNA]</scope>
    <source>
        <strain evidence="1 2">NCTC 12740</strain>
    </source>
</reference>
<comment type="caution">
    <text evidence="1">The sequence shown here is derived from an EMBL/GenBank/DDBJ whole genome shotgun (WGS) entry which is preliminary data.</text>
</comment>
<dbReference type="Proteomes" id="UP000018688">
    <property type="component" value="Unassembled WGS sequence"/>
</dbReference>
<dbReference type="HOGENOM" id="CLU_035715_2_0_7"/>
<dbReference type="OrthoDB" id="5329991at2"/>
<proteinExistence type="predicted"/>
<evidence type="ECO:0008006" key="3">
    <source>
        <dbReference type="Google" id="ProtNLM"/>
    </source>
</evidence>
<dbReference type="AlphaFoldDB" id="V8CEG4"/>
<name>V8CEG4_9HELI</name>
<dbReference type="PATRIC" id="fig|1357399.3.peg.1727"/>
<dbReference type="PROSITE" id="PS51257">
    <property type="entry name" value="PROKAR_LIPOPROTEIN"/>
    <property type="match status" value="1"/>
</dbReference>
<keyword evidence="2" id="KW-1185">Reference proteome</keyword>
<evidence type="ECO:0000313" key="1">
    <source>
        <dbReference type="EMBL" id="ETD25813.1"/>
    </source>
</evidence>
<organism evidence="1 2">
    <name type="scientific">Helicobacter canis NCTC 12740</name>
    <dbReference type="NCBI Taxonomy" id="1357399"/>
    <lineage>
        <taxon>Bacteria</taxon>
        <taxon>Pseudomonadati</taxon>
        <taxon>Campylobacterota</taxon>
        <taxon>Epsilonproteobacteria</taxon>
        <taxon>Campylobacterales</taxon>
        <taxon>Helicobacteraceae</taxon>
        <taxon>Helicobacter</taxon>
    </lineage>
</organism>
<dbReference type="EMBL" id="AZJJ01000007">
    <property type="protein sequence ID" value="ETD25813.1"/>
    <property type="molecule type" value="Genomic_DNA"/>
</dbReference>
<dbReference type="eggNOG" id="COG3014">
    <property type="taxonomic scope" value="Bacteria"/>
</dbReference>
<dbReference type="STRING" id="1357399.HMPREF2087_01646"/>
<accession>V8CEG4</accession>
<evidence type="ECO:0000313" key="2">
    <source>
        <dbReference type="Proteomes" id="UP000018688"/>
    </source>
</evidence>
<sequence>MHLWKPSYVKQLYLSNLALLCVVIGFFSGCATDVATLEHFSRIYYNHSIDKAHKFASKKAKSGDLLWLIQAGISGFHTQSTSTLPLLDQSEGKLQKFEQEGLLTSALTQVGATLVNDNVKDYRGNIYESIFVNYYKALAYLANNDLASAQVELNRANDRQRRAKDYYAKQIAKALEQEQDRYNKSNANSIIDQARSTGEIDDILSKHYGNLKHFSAFENFINPSVSYIAGLVFSLYGDSKGLDYLKEAYGITRLPTIASDMKHFLSHSKQAYTWIILEEGRQARKTELRISLPFYTTQGLYHFGLALPQLESIPSPKQSYTLDSLAKFEVLAEIDPIIATEFEKQLKAISTRALVSSSIKLAMQVGVSSTLDQVDPMLGLLGSMLGSIYSMTTTSADLRITSVLPKRILLARIPHTQQQTIHILADRHSTPIAAVQLQQCSARPQEQPKPSPKTRHPITKICLEHSTIIYVRDTPAKAYMQTIYGQVP</sequence>
<gene>
    <name evidence="1" type="ORF">HMPREF2087_01646</name>
</gene>
<dbReference type="RefSeq" id="WP_023930682.1">
    <property type="nucleotide sequence ID" value="NZ_KI669458.1"/>
</dbReference>
<protein>
    <recommendedName>
        <fullName evidence="3">Lipoprotein</fullName>
    </recommendedName>
</protein>